<evidence type="ECO:0000256" key="11">
    <source>
        <dbReference type="SAM" id="Phobius"/>
    </source>
</evidence>
<comment type="similarity">
    <text evidence="3 9">Belongs to the FliF family.</text>
</comment>
<dbReference type="Pfam" id="PF08345">
    <property type="entry name" value="YscJ_FliF_C"/>
    <property type="match status" value="1"/>
</dbReference>
<dbReference type="Gene3D" id="3.30.300.30">
    <property type="match status" value="1"/>
</dbReference>
<evidence type="ECO:0000256" key="1">
    <source>
        <dbReference type="ARBA" id="ARBA00004117"/>
    </source>
</evidence>
<evidence type="ECO:0000256" key="10">
    <source>
        <dbReference type="SAM" id="MobiDB-lite"/>
    </source>
</evidence>
<keyword evidence="5 11" id="KW-0812">Transmembrane</keyword>
<dbReference type="InterPro" id="IPR000067">
    <property type="entry name" value="FlgMring_FliF"/>
</dbReference>
<keyword evidence="7 11" id="KW-0472">Membrane</keyword>
<dbReference type="AlphaFoldDB" id="A0A7U4J8J3"/>
<comment type="subcellular location">
    <subcellularLocation>
        <location evidence="1 9">Bacterial flagellum basal body</location>
    </subcellularLocation>
    <subcellularLocation>
        <location evidence="2">Cell membrane</location>
        <topology evidence="2">Multi-pass membrane protein</topology>
    </subcellularLocation>
</comment>
<evidence type="ECO:0000256" key="2">
    <source>
        <dbReference type="ARBA" id="ARBA00004651"/>
    </source>
</evidence>
<keyword evidence="14" id="KW-0282">Flagellum</keyword>
<evidence type="ECO:0000256" key="7">
    <source>
        <dbReference type="ARBA" id="ARBA00023136"/>
    </source>
</evidence>
<dbReference type="PANTHER" id="PTHR30046">
    <property type="entry name" value="FLAGELLAR M-RING PROTEIN"/>
    <property type="match status" value="1"/>
</dbReference>
<proteinExistence type="inferred from homology"/>
<evidence type="ECO:0000313" key="15">
    <source>
        <dbReference type="Proteomes" id="UP000032300"/>
    </source>
</evidence>
<feature type="region of interest" description="Disordered" evidence="10">
    <location>
        <begin position="248"/>
        <end position="340"/>
    </location>
</feature>
<dbReference type="Proteomes" id="UP000032300">
    <property type="component" value="Chromosome"/>
</dbReference>
<evidence type="ECO:0000256" key="4">
    <source>
        <dbReference type="ARBA" id="ARBA00022475"/>
    </source>
</evidence>
<dbReference type="PANTHER" id="PTHR30046:SF0">
    <property type="entry name" value="FLAGELLAR M-RING PROTEIN"/>
    <property type="match status" value="1"/>
</dbReference>
<dbReference type="GO" id="GO:0005886">
    <property type="term" value="C:plasma membrane"/>
    <property type="evidence" value="ECO:0007669"/>
    <property type="project" value="UniProtKB-SubCell"/>
</dbReference>
<keyword evidence="4" id="KW-1003">Cell membrane</keyword>
<dbReference type="NCBIfam" id="TIGR00206">
    <property type="entry name" value="fliF"/>
    <property type="match status" value="1"/>
</dbReference>
<reference evidence="14 15" key="1">
    <citation type="journal article" date="2015" name="Int. J. Syst. Evol. Microbiol.">
        <title>Sphingomonas hengshuiensis sp. nov., isolated from lake wetland.</title>
        <authorList>
            <person name="Wei S."/>
            <person name="Wang T."/>
            <person name="Liu H."/>
            <person name="Zhang C."/>
            <person name="Guo J."/>
            <person name="Wang Q."/>
            <person name="Liang K."/>
            <person name="Zhang Z."/>
        </authorList>
    </citation>
    <scope>NUCLEOTIDE SEQUENCE [LARGE SCALE GENOMIC DNA]</scope>
    <source>
        <strain evidence="14 15">WHSC-8</strain>
    </source>
</reference>
<sequence length="532" mass="55453">MEAITNFAGQLGPKRLLLMGGVALALLAALAFVASSGSNAQMGFLYTDLDASSAATITDKLKAQNIDYTLSADGTSIMAPQDKLAELRMSLAGEKLGGKIGYDVLDAEQPFGVSSSRAKMNETRAIEGELAKSVETIQDVTAARVHIVMPERTMFASETRKATAAVTVKTKGRISSETIAAIRYLVASSVPELSPDAVSVVDQTGALLARAGDPGTAGAGDADERQAAVEAKLRSEIESLLEPIVGQGKVRAEVSAQIDRDQTREESTMFDPDKQVISRQVSVESGDQNSETDAAPGTTSIGNQLPEAQGQGGGGAGPSKQTTSNQTSEDTTYDNSATKTVTLRAPGKVTRLSVAVMVDGGEKGLPQPQIQRLQRLVENAVGADAERGDSVVVESMAFSGGDALADKDAGLLSLLPMDRIWSLLQLIVIGVVGLVALRMLKPKTVPGMADGAPALAGPTPEMLALAERAAGGDAEAQQQLEALNVDPPLLDQEIALAQVDGRIKLSALKRIGDAINASPPEAASVIRQWMNT</sequence>
<dbReference type="KEGG" id="sphi:TS85_11045"/>
<accession>A0A7U4J8J3</accession>
<dbReference type="GO" id="GO:0009431">
    <property type="term" value="C:bacterial-type flagellum basal body, MS ring"/>
    <property type="evidence" value="ECO:0007669"/>
    <property type="project" value="InterPro"/>
</dbReference>
<dbReference type="EMBL" id="CP010836">
    <property type="protein sequence ID" value="AJP72211.1"/>
    <property type="molecule type" value="Genomic_DNA"/>
</dbReference>
<keyword evidence="14" id="KW-0966">Cell projection</keyword>
<evidence type="ECO:0000259" key="12">
    <source>
        <dbReference type="Pfam" id="PF01514"/>
    </source>
</evidence>
<dbReference type="InterPro" id="IPR013556">
    <property type="entry name" value="Flag_M-ring_C"/>
</dbReference>
<dbReference type="RefSeq" id="WP_044332179.1">
    <property type="nucleotide sequence ID" value="NZ_CP010836.1"/>
</dbReference>
<feature type="domain" description="Flagellar M-ring C-terminal" evidence="13">
    <location>
        <begin position="241"/>
        <end position="398"/>
    </location>
</feature>
<evidence type="ECO:0000256" key="9">
    <source>
        <dbReference type="PIRNR" id="PIRNR004862"/>
    </source>
</evidence>
<dbReference type="Pfam" id="PF01514">
    <property type="entry name" value="YscJ_FliF"/>
    <property type="match status" value="1"/>
</dbReference>
<evidence type="ECO:0000256" key="8">
    <source>
        <dbReference type="ARBA" id="ARBA00023143"/>
    </source>
</evidence>
<dbReference type="PIRSF" id="PIRSF004862">
    <property type="entry name" value="FliF"/>
    <property type="match status" value="1"/>
</dbReference>
<keyword evidence="14" id="KW-0969">Cilium</keyword>
<feature type="compositionally biased region" description="Polar residues" evidence="10">
    <location>
        <begin position="277"/>
        <end position="303"/>
    </location>
</feature>
<dbReference type="InterPro" id="IPR043427">
    <property type="entry name" value="YscJ/FliF"/>
</dbReference>
<feature type="compositionally biased region" description="Basic and acidic residues" evidence="10">
    <location>
        <begin position="258"/>
        <end position="276"/>
    </location>
</feature>
<evidence type="ECO:0000256" key="3">
    <source>
        <dbReference type="ARBA" id="ARBA00007971"/>
    </source>
</evidence>
<dbReference type="InterPro" id="IPR006182">
    <property type="entry name" value="FliF_N_dom"/>
</dbReference>
<dbReference type="InterPro" id="IPR045851">
    <property type="entry name" value="AMP-bd_C_sf"/>
</dbReference>
<evidence type="ECO:0000256" key="5">
    <source>
        <dbReference type="ARBA" id="ARBA00022692"/>
    </source>
</evidence>
<evidence type="ECO:0000313" key="14">
    <source>
        <dbReference type="EMBL" id="AJP72211.1"/>
    </source>
</evidence>
<reference evidence="14 15" key="2">
    <citation type="submission" date="2015-02" db="EMBL/GenBank/DDBJ databases">
        <title>The complete genome of Sphingomonas hengshuiensis sp. WHSC-8 isolated from soil of Hengshui Lake.</title>
        <authorList>
            <person name="Wei S."/>
            <person name="Guo J."/>
            <person name="Su C."/>
            <person name="Wu R."/>
            <person name="Zhang Z."/>
            <person name="Liang K."/>
            <person name="Li H."/>
            <person name="Wang T."/>
            <person name="Liu H."/>
            <person name="Zhang C."/>
            <person name="Li Z."/>
            <person name="Wang Q."/>
            <person name="Meng J."/>
        </authorList>
    </citation>
    <scope>NUCLEOTIDE SEQUENCE [LARGE SCALE GENOMIC DNA]</scope>
    <source>
        <strain evidence="14 15">WHSC-8</strain>
    </source>
</reference>
<keyword evidence="8 9" id="KW-0975">Bacterial flagellum</keyword>
<keyword evidence="6 11" id="KW-1133">Transmembrane helix</keyword>
<feature type="transmembrane region" description="Helical" evidence="11">
    <location>
        <begin position="420"/>
        <end position="440"/>
    </location>
</feature>
<organism evidence="14 15">
    <name type="scientific">Sphingomonas hengshuiensis</name>
    <dbReference type="NCBI Taxonomy" id="1609977"/>
    <lineage>
        <taxon>Bacteria</taxon>
        <taxon>Pseudomonadati</taxon>
        <taxon>Pseudomonadota</taxon>
        <taxon>Alphaproteobacteria</taxon>
        <taxon>Sphingomonadales</taxon>
        <taxon>Sphingomonadaceae</taxon>
        <taxon>Sphingomonas</taxon>
    </lineage>
</organism>
<evidence type="ECO:0000259" key="13">
    <source>
        <dbReference type="Pfam" id="PF08345"/>
    </source>
</evidence>
<keyword evidence="15" id="KW-1185">Reference proteome</keyword>
<dbReference type="OrthoDB" id="9807026at2"/>
<gene>
    <name evidence="14" type="ORF">TS85_11045</name>
</gene>
<dbReference type="PRINTS" id="PR01009">
    <property type="entry name" value="FLGMRINGFLIF"/>
</dbReference>
<dbReference type="GO" id="GO:0071973">
    <property type="term" value="P:bacterial-type flagellum-dependent cell motility"/>
    <property type="evidence" value="ECO:0007669"/>
    <property type="project" value="InterPro"/>
</dbReference>
<feature type="domain" description="Flagellar M-ring N-terminal" evidence="12">
    <location>
        <begin position="39"/>
        <end position="209"/>
    </location>
</feature>
<dbReference type="GO" id="GO:0003774">
    <property type="term" value="F:cytoskeletal motor activity"/>
    <property type="evidence" value="ECO:0007669"/>
    <property type="project" value="InterPro"/>
</dbReference>
<feature type="compositionally biased region" description="Polar residues" evidence="10">
    <location>
        <begin position="319"/>
        <end position="340"/>
    </location>
</feature>
<protein>
    <recommendedName>
        <fullName evidence="9">Flagellar M-ring protein</fullName>
    </recommendedName>
</protein>
<evidence type="ECO:0000256" key="6">
    <source>
        <dbReference type="ARBA" id="ARBA00022989"/>
    </source>
</evidence>
<name>A0A7U4J8J3_9SPHN</name>
<comment type="function">
    <text evidence="9">The M ring may be actively involved in energy transduction.</text>
</comment>